<sequence>MELITRAARFSARNAVFCRGRTFTYGDLLTHANFVSGKLLSQKSDMKGERVVLLTPQSYEYLACQWGIWQAGGVVVPLCLQSPPLEWQYVVNDCKPAFVICHGSFLSKLGSVAENAGVKIIPIGDFIAKEEKSINNTFNVTTESDGLILYTSGTTGKPKGAVQTHAKIEFQVKSLVDAWGWNENDNFLEVMPLHHVHSINNLLSALWSGASITFHQRFDPLNAWKEIKRNKSLTIFSALPTIYTRLLQEWNYMNNNDKAEILNECKKFRLMVSGAYALSEKVWADWQKATGHTLLERYGLTETGIVICNPLNGTRRPGWVGKPLPQVEAKIDGNELKIKSPGMFKEYFNNPTATQQAFDEEGWFKTGDIAEIDPQTGDYKICGRLSMDMIKTAGYKVSAEDMEKELKEHPDVQEIAVLGVPNYEYGEIIGVVVKSKKNITLHDIQSWCKMRMASYKIPRVIKQVDQLPVDANGKVNKRELLTLFSH</sequence>
<evidence type="ECO:0000259" key="2">
    <source>
        <dbReference type="Pfam" id="PF00501"/>
    </source>
</evidence>
<evidence type="ECO:0000313" key="5">
    <source>
        <dbReference type="Proteomes" id="UP001162131"/>
    </source>
</evidence>
<evidence type="ECO:0000259" key="3">
    <source>
        <dbReference type="Pfam" id="PF13193"/>
    </source>
</evidence>
<comment type="caution">
    <text evidence="4">The sequence shown here is derived from an EMBL/GenBank/DDBJ whole genome shotgun (WGS) entry which is preliminary data.</text>
</comment>
<dbReference type="SUPFAM" id="SSF56801">
    <property type="entry name" value="Acetyl-CoA synthetase-like"/>
    <property type="match status" value="1"/>
</dbReference>
<protein>
    <submittedName>
        <fullName evidence="4">Uncharacterized protein</fullName>
    </submittedName>
</protein>
<dbReference type="Proteomes" id="UP001162131">
    <property type="component" value="Unassembled WGS sequence"/>
</dbReference>
<dbReference type="InterPro" id="IPR020845">
    <property type="entry name" value="AMP-binding_CS"/>
</dbReference>
<dbReference type="Pfam" id="PF13193">
    <property type="entry name" value="AMP-binding_C"/>
    <property type="match status" value="1"/>
</dbReference>
<dbReference type="Pfam" id="PF00501">
    <property type="entry name" value="AMP-binding"/>
    <property type="match status" value="1"/>
</dbReference>
<feature type="domain" description="AMP-binding enzyme C-terminal" evidence="3">
    <location>
        <begin position="402"/>
        <end position="474"/>
    </location>
</feature>
<dbReference type="EMBL" id="CAJZBQ010000003">
    <property type="protein sequence ID" value="CAG9310837.1"/>
    <property type="molecule type" value="Genomic_DNA"/>
</dbReference>
<dbReference type="InterPro" id="IPR045851">
    <property type="entry name" value="AMP-bd_C_sf"/>
</dbReference>
<organism evidence="4 5">
    <name type="scientific">Blepharisma stoltei</name>
    <dbReference type="NCBI Taxonomy" id="1481888"/>
    <lineage>
        <taxon>Eukaryota</taxon>
        <taxon>Sar</taxon>
        <taxon>Alveolata</taxon>
        <taxon>Ciliophora</taxon>
        <taxon>Postciliodesmatophora</taxon>
        <taxon>Heterotrichea</taxon>
        <taxon>Heterotrichida</taxon>
        <taxon>Blepharismidae</taxon>
        <taxon>Blepharisma</taxon>
    </lineage>
</organism>
<feature type="domain" description="AMP-dependent synthetase/ligase" evidence="2">
    <location>
        <begin position="6"/>
        <end position="347"/>
    </location>
</feature>
<dbReference type="InterPro" id="IPR000873">
    <property type="entry name" value="AMP-dep_synth/lig_dom"/>
</dbReference>
<comment type="similarity">
    <text evidence="1">Belongs to the ATP-dependent AMP-binding enzyme family.</text>
</comment>
<reference evidence="4" key="1">
    <citation type="submission" date="2021-09" db="EMBL/GenBank/DDBJ databases">
        <authorList>
            <consortium name="AG Swart"/>
            <person name="Singh M."/>
            <person name="Singh A."/>
            <person name="Seah K."/>
            <person name="Emmerich C."/>
        </authorList>
    </citation>
    <scope>NUCLEOTIDE SEQUENCE</scope>
    <source>
        <strain evidence="4">ATCC30299</strain>
    </source>
</reference>
<dbReference type="GO" id="GO:0006631">
    <property type="term" value="P:fatty acid metabolic process"/>
    <property type="evidence" value="ECO:0007669"/>
    <property type="project" value="TreeGrafter"/>
</dbReference>
<name>A0AAU9IC12_9CILI</name>
<dbReference type="InterPro" id="IPR042099">
    <property type="entry name" value="ANL_N_sf"/>
</dbReference>
<dbReference type="Gene3D" id="3.30.300.30">
    <property type="match status" value="1"/>
</dbReference>
<dbReference type="Gene3D" id="3.40.50.12780">
    <property type="entry name" value="N-terminal domain of ligase-like"/>
    <property type="match status" value="1"/>
</dbReference>
<dbReference type="PROSITE" id="PS00455">
    <property type="entry name" value="AMP_BINDING"/>
    <property type="match status" value="1"/>
</dbReference>
<dbReference type="InterPro" id="IPR025110">
    <property type="entry name" value="AMP-bd_C"/>
</dbReference>
<evidence type="ECO:0000256" key="1">
    <source>
        <dbReference type="ARBA" id="ARBA00006432"/>
    </source>
</evidence>
<dbReference type="PANTHER" id="PTHR43201:SF8">
    <property type="entry name" value="ACYL-COA SYNTHETASE FAMILY MEMBER 3"/>
    <property type="match status" value="1"/>
</dbReference>
<proteinExistence type="inferred from homology"/>
<evidence type="ECO:0000313" key="4">
    <source>
        <dbReference type="EMBL" id="CAG9310837.1"/>
    </source>
</evidence>
<dbReference type="AlphaFoldDB" id="A0AAU9IC12"/>
<dbReference type="CDD" id="cd05941">
    <property type="entry name" value="MCS"/>
    <property type="match status" value="1"/>
</dbReference>
<keyword evidence="5" id="KW-1185">Reference proteome</keyword>
<accession>A0AAU9IC12</accession>
<dbReference type="GO" id="GO:0031956">
    <property type="term" value="F:medium-chain fatty acid-CoA ligase activity"/>
    <property type="evidence" value="ECO:0007669"/>
    <property type="project" value="TreeGrafter"/>
</dbReference>
<gene>
    <name evidence="4" type="ORF">BSTOLATCC_MIC2551</name>
</gene>
<dbReference type="PANTHER" id="PTHR43201">
    <property type="entry name" value="ACYL-COA SYNTHETASE"/>
    <property type="match status" value="1"/>
</dbReference>